<reference evidence="7 8" key="1">
    <citation type="submission" date="2019-03" db="EMBL/GenBank/DDBJ databases">
        <title>Diversity of the mouse oral microbiome.</title>
        <authorList>
            <person name="Joseph S."/>
            <person name="Aduse-Opoku J."/>
            <person name="Curtis M."/>
            <person name="Wade W."/>
            <person name="Hashim A."/>
        </authorList>
    </citation>
    <scope>NUCLEOTIDE SEQUENCE [LARGE SCALE GENOMIC DNA]</scope>
    <source>
        <strain evidence="7 8">WM131</strain>
    </source>
</reference>
<dbReference type="Proteomes" id="UP000297253">
    <property type="component" value="Unassembled WGS sequence"/>
</dbReference>
<keyword evidence="5" id="KW-0598">Phosphotransferase system</keyword>
<feature type="domain" description="PTS EIIA type-2" evidence="6">
    <location>
        <begin position="8"/>
        <end position="153"/>
    </location>
</feature>
<organism evidence="7 8">
    <name type="scientific">Streptococcus cuniculi</name>
    <dbReference type="NCBI Taxonomy" id="1432788"/>
    <lineage>
        <taxon>Bacteria</taxon>
        <taxon>Bacillati</taxon>
        <taxon>Bacillota</taxon>
        <taxon>Bacilli</taxon>
        <taxon>Lactobacillales</taxon>
        <taxon>Streptococcaceae</taxon>
        <taxon>Streptococcus</taxon>
    </lineage>
</organism>
<dbReference type="InterPro" id="IPR051541">
    <property type="entry name" value="PTS_SugarTrans_NitroReg"/>
</dbReference>
<evidence type="ECO:0000256" key="4">
    <source>
        <dbReference type="ARBA" id="ARBA00022679"/>
    </source>
</evidence>
<evidence type="ECO:0000256" key="3">
    <source>
        <dbReference type="ARBA" id="ARBA00022597"/>
    </source>
</evidence>
<proteinExistence type="predicted"/>
<dbReference type="Pfam" id="PF00359">
    <property type="entry name" value="PTS_EIIA_2"/>
    <property type="match status" value="1"/>
</dbReference>
<dbReference type="InterPro" id="IPR004715">
    <property type="entry name" value="PTS_IIA_fruc"/>
</dbReference>
<sequence length="153" mass="17082">MSEMSLKEVVHKELMVIQSASLSKDEVIHELGTLLYEKGYVTDANAFIDDVYLREEEGVTGIGQGIAIPHGKSMAVNQTTIAIAVLKEGIEWETLDGKLVKVIIMFAVKEEDADITHILLLQKVAMLLAHDEFIEQLVQIKDKDILYDLLTQS</sequence>
<evidence type="ECO:0000256" key="1">
    <source>
        <dbReference type="ARBA" id="ARBA00022448"/>
    </source>
</evidence>
<protein>
    <submittedName>
        <fullName evidence="7">PTS mannose transporter subunit IIAB</fullName>
    </submittedName>
</protein>
<keyword evidence="2" id="KW-0597">Phosphoprotein</keyword>
<evidence type="ECO:0000256" key="5">
    <source>
        <dbReference type="ARBA" id="ARBA00022683"/>
    </source>
</evidence>
<dbReference type="PANTHER" id="PTHR47738:SF2">
    <property type="entry name" value="PTS SYSTEM FRUCTOSE-LIKE EIIA COMPONENT"/>
    <property type="match status" value="1"/>
</dbReference>
<dbReference type="EMBL" id="SPPD01000024">
    <property type="protein sequence ID" value="TFU96787.1"/>
    <property type="molecule type" value="Genomic_DNA"/>
</dbReference>
<evidence type="ECO:0000256" key="2">
    <source>
        <dbReference type="ARBA" id="ARBA00022553"/>
    </source>
</evidence>
<dbReference type="InterPro" id="IPR002178">
    <property type="entry name" value="PTS_EIIA_type-2_dom"/>
</dbReference>
<gene>
    <name evidence="7" type="ORF">E4T82_11030</name>
</gene>
<dbReference type="PROSITE" id="PS00372">
    <property type="entry name" value="PTS_EIIA_TYPE_2_HIS"/>
    <property type="match status" value="1"/>
</dbReference>
<dbReference type="SUPFAM" id="SSF55804">
    <property type="entry name" value="Phoshotransferase/anion transport protein"/>
    <property type="match status" value="1"/>
</dbReference>
<keyword evidence="4" id="KW-0808">Transferase</keyword>
<dbReference type="GO" id="GO:0009401">
    <property type="term" value="P:phosphoenolpyruvate-dependent sugar phosphotransferase system"/>
    <property type="evidence" value="ECO:0007669"/>
    <property type="project" value="UniProtKB-KW"/>
</dbReference>
<accession>A0A4Y9J7G1</accession>
<dbReference type="GO" id="GO:0016020">
    <property type="term" value="C:membrane"/>
    <property type="evidence" value="ECO:0007669"/>
    <property type="project" value="InterPro"/>
</dbReference>
<dbReference type="PROSITE" id="PS51094">
    <property type="entry name" value="PTS_EIIA_TYPE_2"/>
    <property type="match status" value="1"/>
</dbReference>
<keyword evidence="1" id="KW-0813">Transport</keyword>
<dbReference type="Gene3D" id="3.40.930.10">
    <property type="entry name" value="Mannitol-specific EII, Chain A"/>
    <property type="match status" value="1"/>
</dbReference>
<evidence type="ECO:0000313" key="7">
    <source>
        <dbReference type="EMBL" id="TFU96787.1"/>
    </source>
</evidence>
<keyword evidence="3" id="KW-0762">Sugar transport</keyword>
<dbReference type="InterPro" id="IPR016152">
    <property type="entry name" value="PTrfase/Anion_transptr"/>
</dbReference>
<dbReference type="NCBIfam" id="TIGR00848">
    <property type="entry name" value="fruA"/>
    <property type="match status" value="1"/>
</dbReference>
<evidence type="ECO:0000259" key="6">
    <source>
        <dbReference type="PROSITE" id="PS51094"/>
    </source>
</evidence>
<dbReference type="AlphaFoldDB" id="A0A4Y9J7G1"/>
<dbReference type="PANTHER" id="PTHR47738">
    <property type="entry name" value="PTS SYSTEM FRUCTOSE-LIKE EIIA COMPONENT-RELATED"/>
    <property type="match status" value="1"/>
</dbReference>
<comment type="caution">
    <text evidence="7">The sequence shown here is derived from an EMBL/GenBank/DDBJ whole genome shotgun (WGS) entry which is preliminary data.</text>
</comment>
<dbReference type="GO" id="GO:0008982">
    <property type="term" value="F:protein-N(PI)-phosphohistidine-sugar phosphotransferase activity"/>
    <property type="evidence" value="ECO:0007669"/>
    <property type="project" value="InterPro"/>
</dbReference>
<dbReference type="CDD" id="cd00211">
    <property type="entry name" value="PTS_IIA_fru"/>
    <property type="match status" value="1"/>
</dbReference>
<name>A0A4Y9J7G1_9STRE</name>
<dbReference type="RefSeq" id="WP_135182839.1">
    <property type="nucleotide sequence ID" value="NZ_JADGKZ010000024.1"/>
</dbReference>
<evidence type="ECO:0000313" key="8">
    <source>
        <dbReference type="Proteomes" id="UP000297253"/>
    </source>
</evidence>
<dbReference type="OrthoDB" id="95460at2"/>